<evidence type="ECO:0000313" key="3">
    <source>
        <dbReference type="EMBL" id="SEG89647.1"/>
    </source>
</evidence>
<dbReference type="PROSITE" id="PS51257">
    <property type="entry name" value="PROKAR_LIPOPROTEIN"/>
    <property type="match status" value="1"/>
</dbReference>
<sequence>MHTPKPLALASLLLAGALAVGCDPGDAAAPTAGSATPRPTATTSPNGVERLSAAEIFQRAERAALSASSMRMRGHVVEEGEKAELNFRYSGGRAAMGDVTVRGDMQVNLTRIGSTLYLKGNDEFWREAGGPSAVNLLSGKYFKTSTKDKDLAELISFTDPAKMFDDLLKPEGELTKGATARINGRAAIGLEDGSGGTLYVATEGDPHVLRLDAGPDVLIDFSGHEEPVTIGPPPAGQVIDTDELEG</sequence>
<accession>A0A1H6DWD7</accession>
<feature type="region of interest" description="Disordered" evidence="1">
    <location>
        <begin position="27"/>
        <end position="47"/>
    </location>
</feature>
<dbReference type="EMBL" id="FNVO01000024">
    <property type="protein sequence ID" value="SEG89647.1"/>
    <property type="molecule type" value="Genomic_DNA"/>
</dbReference>
<keyword evidence="4" id="KW-1185">Reference proteome</keyword>
<gene>
    <name evidence="3" type="ORF">SAMN04489712_12416</name>
</gene>
<evidence type="ECO:0008006" key="5">
    <source>
        <dbReference type="Google" id="ProtNLM"/>
    </source>
</evidence>
<keyword evidence="2" id="KW-0732">Signal</keyword>
<evidence type="ECO:0000256" key="2">
    <source>
        <dbReference type="SAM" id="SignalP"/>
    </source>
</evidence>
<feature type="region of interest" description="Disordered" evidence="1">
    <location>
        <begin position="224"/>
        <end position="246"/>
    </location>
</feature>
<feature type="compositionally biased region" description="Low complexity" evidence="1">
    <location>
        <begin position="27"/>
        <end position="45"/>
    </location>
</feature>
<feature type="chain" id="PRO_5038509142" description="Lipoprotein" evidence="2">
    <location>
        <begin position="22"/>
        <end position="246"/>
    </location>
</feature>
<protein>
    <recommendedName>
        <fullName evidence="5">Lipoprotein</fullName>
    </recommendedName>
</protein>
<name>A0A1H6DWD7_9ACTN</name>
<dbReference type="OrthoDB" id="3470138at2"/>
<evidence type="ECO:0000313" key="4">
    <source>
        <dbReference type="Proteomes" id="UP000236723"/>
    </source>
</evidence>
<feature type="signal peptide" evidence="2">
    <location>
        <begin position="1"/>
        <end position="21"/>
    </location>
</feature>
<proteinExistence type="predicted"/>
<reference evidence="4" key="1">
    <citation type="submission" date="2016-10" db="EMBL/GenBank/DDBJ databases">
        <authorList>
            <person name="Varghese N."/>
            <person name="Submissions S."/>
        </authorList>
    </citation>
    <scope>NUCLEOTIDE SEQUENCE [LARGE SCALE GENOMIC DNA]</scope>
    <source>
        <strain evidence="4">DSM 43163</strain>
    </source>
</reference>
<dbReference type="Proteomes" id="UP000236723">
    <property type="component" value="Unassembled WGS sequence"/>
</dbReference>
<dbReference type="Gene3D" id="2.50.20.20">
    <property type="match status" value="1"/>
</dbReference>
<organism evidence="3 4">
    <name type="scientific">Thermomonospora echinospora</name>
    <dbReference type="NCBI Taxonomy" id="1992"/>
    <lineage>
        <taxon>Bacteria</taxon>
        <taxon>Bacillati</taxon>
        <taxon>Actinomycetota</taxon>
        <taxon>Actinomycetes</taxon>
        <taxon>Streptosporangiales</taxon>
        <taxon>Thermomonosporaceae</taxon>
        <taxon>Thermomonospora</taxon>
    </lineage>
</organism>
<dbReference type="AlphaFoldDB" id="A0A1H6DWD7"/>
<evidence type="ECO:0000256" key="1">
    <source>
        <dbReference type="SAM" id="MobiDB-lite"/>
    </source>
</evidence>
<dbReference type="RefSeq" id="WP_103943827.1">
    <property type="nucleotide sequence ID" value="NZ_FNVO01000024.1"/>
</dbReference>